<dbReference type="AlphaFoldDB" id="A0A9X9T812"/>
<name>A0A9X9T812_METOG</name>
<protein>
    <submittedName>
        <fullName evidence="2">Uncharacterized protein</fullName>
    </submittedName>
</protein>
<dbReference type="Proteomes" id="UP001163096">
    <property type="component" value="Chromosome"/>
</dbReference>
<sequence length="79" mass="9147">MTPRVFYGKNYQEHQRRKGKMNILCRIMVTASLSKSELFTPDASLEETNPILTAIIDKHHPPPISQGNMTQIDKQRHRT</sequence>
<evidence type="ECO:0000313" key="3">
    <source>
        <dbReference type="Proteomes" id="UP001163096"/>
    </source>
</evidence>
<keyword evidence="3" id="KW-1185">Reference proteome</keyword>
<evidence type="ECO:0000313" key="2">
    <source>
        <dbReference type="EMBL" id="WAI00687.1"/>
    </source>
</evidence>
<dbReference type="GeneID" id="76835368"/>
<accession>A0A9X9T812</accession>
<proteinExistence type="predicted"/>
<dbReference type="KEGG" id="mou:OU421_09660"/>
<reference evidence="2" key="1">
    <citation type="submission" date="2022-11" db="EMBL/GenBank/DDBJ databases">
        <title>Complete genome sequence of Methanogenium organophilum DSM 3596.</title>
        <authorList>
            <person name="Chen S.-C."/>
            <person name="Lai S.-J."/>
            <person name="You Y.-T."/>
        </authorList>
    </citation>
    <scope>NUCLEOTIDE SEQUENCE</scope>
    <source>
        <strain evidence="2">DSM 3596</strain>
    </source>
</reference>
<dbReference type="RefSeq" id="WP_268185892.1">
    <property type="nucleotide sequence ID" value="NZ_CP113361.1"/>
</dbReference>
<feature type="region of interest" description="Disordered" evidence="1">
    <location>
        <begin position="57"/>
        <end position="79"/>
    </location>
</feature>
<evidence type="ECO:0000256" key="1">
    <source>
        <dbReference type="SAM" id="MobiDB-lite"/>
    </source>
</evidence>
<gene>
    <name evidence="2" type="ORF">OU421_09660</name>
</gene>
<organism evidence="2 3">
    <name type="scientific">Methanogenium organophilum</name>
    <dbReference type="NCBI Taxonomy" id="2199"/>
    <lineage>
        <taxon>Archaea</taxon>
        <taxon>Methanobacteriati</taxon>
        <taxon>Methanobacteriota</taxon>
        <taxon>Stenosarchaea group</taxon>
        <taxon>Methanomicrobia</taxon>
        <taxon>Methanomicrobiales</taxon>
        <taxon>Methanomicrobiaceae</taxon>
        <taxon>Methanogenium</taxon>
    </lineage>
</organism>
<dbReference type="EMBL" id="CP113361">
    <property type="protein sequence ID" value="WAI00687.1"/>
    <property type="molecule type" value="Genomic_DNA"/>
</dbReference>